<evidence type="ECO:0008006" key="8">
    <source>
        <dbReference type="Google" id="ProtNLM"/>
    </source>
</evidence>
<dbReference type="AlphaFoldDB" id="A0AAD7ZLC6"/>
<dbReference type="InterPro" id="IPR026060">
    <property type="entry name" value="AMY1"/>
</dbReference>
<proteinExistence type="inferred from homology"/>
<organism evidence="6 7">
    <name type="scientific">Diploptera punctata</name>
    <name type="common">Pacific beetle cockroach</name>
    <dbReference type="NCBI Taxonomy" id="6984"/>
    <lineage>
        <taxon>Eukaryota</taxon>
        <taxon>Metazoa</taxon>
        <taxon>Ecdysozoa</taxon>
        <taxon>Arthropoda</taxon>
        <taxon>Hexapoda</taxon>
        <taxon>Insecta</taxon>
        <taxon>Pterygota</taxon>
        <taxon>Neoptera</taxon>
        <taxon>Polyneoptera</taxon>
        <taxon>Dictyoptera</taxon>
        <taxon>Blattodea</taxon>
        <taxon>Blaberoidea</taxon>
        <taxon>Blaberidae</taxon>
        <taxon>Diplopterinae</taxon>
        <taxon>Diploptera</taxon>
    </lineage>
</organism>
<keyword evidence="7" id="KW-1185">Reference proteome</keyword>
<dbReference type="GO" id="GO:0005634">
    <property type="term" value="C:nucleus"/>
    <property type="evidence" value="ECO:0007669"/>
    <property type="project" value="UniProtKB-SubCell"/>
</dbReference>
<comment type="similarity">
    <text evidence="2">Belongs to the AMY1 family.</text>
</comment>
<sequence>MSNYRPIDSKREEFRKYLERAGVMDALTRALVSLYEEEEKPLNALDYVCTHLAGSSIEFNKAKRELEQCQNQIEMLTQENAELKLKLSEFVPEMILEGKGEETSSPPAEEAEPEPEPDEGIPETPEGEGDPE</sequence>
<reference evidence="6" key="2">
    <citation type="submission" date="2023-05" db="EMBL/GenBank/DDBJ databases">
        <authorList>
            <person name="Fouks B."/>
        </authorList>
    </citation>
    <scope>NUCLEOTIDE SEQUENCE</scope>
    <source>
        <strain evidence="6">Stay&amp;Tobe</strain>
        <tissue evidence="6">Testes</tissue>
    </source>
</reference>
<evidence type="ECO:0000256" key="4">
    <source>
        <dbReference type="SAM" id="Coils"/>
    </source>
</evidence>
<gene>
    <name evidence="6" type="ORF">L9F63_003203</name>
</gene>
<dbReference type="PANTHER" id="PTHR13168:SF0">
    <property type="entry name" value="C-MYC-BINDING PROTEIN"/>
    <property type="match status" value="1"/>
</dbReference>
<evidence type="ECO:0000313" key="7">
    <source>
        <dbReference type="Proteomes" id="UP001233999"/>
    </source>
</evidence>
<feature type="coiled-coil region" evidence="4">
    <location>
        <begin position="52"/>
        <end position="86"/>
    </location>
</feature>
<dbReference type="GO" id="GO:0003713">
    <property type="term" value="F:transcription coactivator activity"/>
    <property type="evidence" value="ECO:0007669"/>
    <property type="project" value="InterPro"/>
</dbReference>
<feature type="compositionally biased region" description="Acidic residues" evidence="5">
    <location>
        <begin position="109"/>
        <end position="132"/>
    </location>
</feature>
<evidence type="ECO:0000256" key="2">
    <source>
        <dbReference type="ARBA" id="ARBA00009389"/>
    </source>
</evidence>
<dbReference type="PRINTS" id="PR02028">
    <property type="entry name" value="CMYCBINDINGP"/>
</dbReference>
<dbReference type="Gene3D" id="6.10.250.1060">
    <property type="match status" value="1"/>
</dbReference>
<reference evidence="6" key="1">
    <citation type="journal article" date="2023" name="IScience">
        <title>Live-bearing cockroach genome reveals convergent evolutionary mechanisms linked to viviparity in insects and beyond.</title>
        <authorList>
            <person name="Fouks B."/>
            <person name="Harrison M.C."/>
            <person name="Mikhailova A.A."/>
            <person name="Marchal E."/>
            <person name="English S."/>
            <person name="Carruthers M."/>
            <person name="Jennings E.C."/>
            <person name="Chiamaka E.L."/>
            <person name="Frigard R.A."/>
            <person name="Pippel M."/>
            <person name="Attardo G.M."/>
            <person name="Benoit J.B."/>
            <person name="Bornberg-Bauer E."/>
            <person name="Tobe S.S."/>
        </authorList>
    </citation>
    <scope>NUCLEOTIDE SEQUENCE</scope>
    <source>
        <strain evidence="6">Stay&amp;Tobe</strain>
    </source>
</reference>
<comment type="caution">
    <text evidence="6">The sequence shown here is derived from an EMBL/GenBank/DDBJ whole genome shotgun (WGS) entry which is preliminary data.</text>
</comment>
<comment type="subcellular location">
    <subcellularLocation>
        <location evidence="1">Nucleus</location>
    </subcellularLocation>
</comment>
<dbReference type="PANTHER" id="PTHR13168">
    <property type="entry name" value="ASSOCIATE OF C-MYC AMY-1"/>
    <property type="match status" value="1"/>
</dbReference>
<accession>A0AAD7ZLC6</accession>
<evidence type="ECO:0000313" key="6">
    <source>
        <dbReference type="EMBL" id="KAJ9582510.1"/>
    </source>
</evidence>
<dbReference type="EMBL" id="JASPKZ010007797">
    <property type="protein sequence ID" value="KAJ9582510.1"/>
    <property type="molecule type" value="Genomic_DNA"/>
</dbReference>
<keyword evidence="3" id="KW-0539">Nucleus</keyword>
<name>A0AAD7ZLC6_DIPPU</name>
<dbReference type="Proteomes" id="UP001233999">
    <property type="component" value="Unassembled WGS sequence"/>
</dbReference>
<evidence type="ECO:0000256" key="1">
    <source>
        <dbReference type="ARBA" id="ARBA00004123"/>
    </source>
</evidence>
<feature type="region of interest" description="Disordered" evidence="5">
    <location>
        <begin position="94"/>
        <end position="132"/>
    </location>
</feature>
<keyword evidence="4" id="KW-0175">Coiled coil</keyword>
<protein>
    <recommendedName>
        <fullName evidence="8">c-Myc-binding protein</fullName>
    </recommendedName>
</protein>
<evidence type="ECO:0000256" key="3">
    <source>
        <dbReference type="ARBA" id="ARBA00023242"/>
    </source>
</evidence>
<evidence type="ECO:0000256" key="5">
    <source>
        <dbReference type="SAM" id="MobiDB-lite"/>
    </source>
</evidence>